<reference evidence="2 3" key="1">
    <citation type="journal article" date="2016" name="PLoS ONE">
        <title>Complete Genome Sequence and Comparative Genomics of a Novel Myxobacterium Myxococcus hansupus.</title>
        <authorList>
            <person name="Sharma G."/>
            <person name="Narwani T."/>
            <person name="Subramanian S."/>
        </authorList>
    </citation>
    <scope>NUCLEOTIDE SEQUENCE [LARGE SCALE GENOMIC DNA]</scope>
    <source>
        <strain evidence="3">mixupus</strain>
    </source>
</reference>
<organism evidence="2 3">
    <name type="scientific">Pseudomyxococcus hansupus</name>
    <dbReference type="NCBI Taxonomy" id="1297742"/>
    <lineage>
        <taxon>Bacteria</taxon>
        <taxon>Pseudomonadati</taxon>
        <taxon>Myxococcota</taxon>
        <taxon>Myxococcia</taxon>
        <taxon>Myxococcales</taxon>
        <taxon>Cystobacterineae</taxon>
        <taxon>Myxococcaceae</taxon>
        <taxon>Pseudomyxococcus</taxon>
    </lineage>
</organism>
<dbReference type="PANTHER" id="PTHR33993">
    <property type="entry name" value="GLYOXALASE-RELATED"/>
    <property type="match status" value="1"/>
</dbReference>
<name>A0A0H4WPM5_9BACT</name>
<dbReference type="KEGG" id="mym:A176_000202"/>
<gene>
    <name evidence="2" type="ORF">A176_000202</name>
</gene>
<dbReference type="Gene3D" id="3.10.180.10">
    <property type="entry name" value="2,3-Dihydroxybiphenyl 1,2-Dioxygenase, domain 1"/>
    <property type="match status" value="2"/>
</dbReference>
<protein>
    <submittedName>
        <fullName evidence="2">Putative hydroxylase</fullName>
    </submittedName>
</protein>
<dbReference type="InterPro" id="IPR004360">
    <property type="entry name" value="Glyas_Fos-R_dOase_dom"/>
</dbReference>
<evidence type="ECO:0000259" key="1">
    <source>
        <dbReference type="PROSITE" id="PS51819"/>
    </source>
</evidence>
<dbReference type="InterPro" id="IPR029068">
    <property type="entry name" value="Glyas_Bleomycin-R_OHBP_Dase"/>
</dbReference>
<dbReference type="STRING" id="1297742.A176_000202"/>
<dbReference type="InterPro" id="IPR052164">
    <property type="entry name" value="Anthracycline_SecMetBiosynth"/>
</dbReference>
<dbReference type="InterPro" id="IPR037523">
    <property type="entry name" value="VOC_core"/>
</dbReference>
<proteinExistence type="predicted"/>
<evidence type="ECO:0000313" key="3">
    <source>
        <dbReference type="Proteomes" id="UP000009026"/>
    </source>
</evidence>
<accession>A0A0H4WPM5</accession>
<dbReference type="PATRIC" id="fig|1297742.4.peg.208"/>
<dbReference type="eggNOG" id="COG3324">
    <property type="taxonomic scope" value="Bacteria"/>
</dbReference>
<dbReference type="CDD" id="cd07247">
    <property type="entry name" value="SgaA_N_like"/>
    <property type="match status" value="2"/>
</dbReference>
<evidence type="ECO:0000313" key="2">
    <source>
        <dbReference type="EMBL" id="AKQ63290.1"/>
    </source>
</evidence>
<dbReference type="AlphaFoldDB" id="A0A0H4WPM5"/>
<feature type="domain" description="VOC" evidence="1">
    <location>
        <begin position="139"/>
        <end position="255"/>
    </location>
</feature>
<dbReference type="Pfam" id="PF00903">
    <property type="entry name" value="Glyoxalase"/>
    <property type="match status" value="2"/>
</dbReference>
<dbReference type="RefSeq" id="WP_002633358.1">
    <property type="nucleotide sequence ID" value="NZ_CP012109.1"/>
</dbReference>
<dbReference type="PROSITE" id="PS51819">
    <property type="entry name" value="VOC"/>
    <property type="match status" value="2"/>
</dbReference>
<keyword evidence="3" id="KW-1185">Reference proteome</keyword>
<dbReference type="Proteomes" id="UP000009026">
    <property type="component" value="Chromosome"/>
</dbReference>
<dbReference type="SUPFAM" id="SSF54593">
    <property type="entry name" value="Glyoxalase/Bleomycin resistance protein/Dihydroxybiphenyl dioxygenase"/>
    <property type="match status" value="2"/>
</dbReference>
<sequence length="262" mass="28560">MSEIKTPEMGTPVWMDLMTPDLEKARAFYGPLLGWSFDVGTKDTHFYTTCKVNGLNAAGMGQLPPGMNGPPAWTCYFGVEDIDAMAETVRKHGGQVGMGPMDVFDQGRLAICSDPTGAHFGLWQPLKHQGAQVEHEPGAMTWREVNTRDAAKAIAFYSAVFGFEAKKLEGMGDMQYWTLHKGKTPVGGVLQMDAKWPAEAPSHWMNYFAVPDADVAVKHVTEMGGKVHSPPEDSPYGRLAVVEDPAGATFVVIHLSETSPEM</sequence>
<feature type="domain" description="VOC" evidence="1">
    <location>
        <begin position="11"/>
        <end position="125"/>
    </location>
</feature>
<dbReference type="PANTHER" id="PTHR33993:SF14">
    <property type="entry name" value="GB|AAF24581.1"/>
    <property type="match status" value="1"/>
</dbReference>
<dbReference type="EMBL" id="CP012109">
    <property type="protein sequence ID" value="AKQ63290.1"/>
    <property type="molecule type" value="Genomic_DNA"/>
</dbReference>